<dbReference type="RefSeq" id="WP_280871874.1">
    <property type="nucleotide sequence ID" value="NZ_JBEZNA010000056.1"/>
</dbReference>
<dbReference type="EMBL" id="JBEZNA010000056">
    <property type="protein sequence ID" value="MEU9579829.1"/>
    <property type="molecule type" value="Genomic_DNA"/>
</dbReference>
<evidence type="ECO:0000313" key="1">
    <source>
        <dbReference type="EMBL" id="MEU9579829.1"/>
    </source>
</evidence>
<dbReference type="Proteomes" id="UP001551584">
    <property type="component" value="Unassembled WGS sequence"/>
</dbReference>
<name>A0ABV3EUG6_9ACTN</name>
<proteinExistence type="predicted"/>
<accession>A0ABV3EUG6</accession>
<comment type="caution">
    <text evidence="1">The sequence shown here is derived from an EMBL/GenBank/DDBJ whole genome shotgun (WGS) entry which is preliminary data.</text>
</comment>
<organism evidence="1 2">
    <name type="scientific">Streptomyces chilikensis</name>
    <dbReference type="NCBI Taxonomy" id="1194079"/>
    <lineage>
        <taxon>Bacteria</taxon>
        <taxon>Bacillati</taxon>
        <taxon>Actinomycetota</taxon>
        <taxon>Actinomycetes</taxon>
        <taxon>Kitasatosporales</taxon>
        <taxon>Streptomycetaceae</taxon>
        <taxon>Streptomyces</taxon>
    </lineage>
</organism>
<reference evidence="1 2" key="1">
    <citation type="submission" date="2024-06" db="EMBL/GenBank/DDBJ databases">
        <title>The Natural Products Discovery Center: Release of the First 8490 Sequenced Strains for Exploring Actinobacteria Biosynthetic Diversity.</title>
        <authorList>
            <person name="Kalkreuter E."/>
            <person name="Kautsar S.A."/>
            <person name="Yang D."/>
            <person name="Bader C.D."/>
            <person name="Teijaro C.N."/>
            <person name="Fluegel L."/>
            <person name="Davis C.M."/>
            <person name="Simpson J.R."/>
            <person name="Lauterbach L."/>
            <person name="Steele A.D."/>
            <person name="Gui C."/>
            <person name="Meng S."/>
            <person name="Li G."/>
            <person name="Viehrig K."/>
            <person name="Ye F."/>
            <person name="Su P."/>
            <person name="Kiefer A.F."/>
            <person name="Nichols A."/>
            <person name="Cepeda A.J."/>
            <person name="Yan W."/>
            <person name="Fan B."/>
            <person name="Jiang Y."/>
            <person name="Adhikari A."/>
            <person name="Zheng C.-J."/>
            <person name="Schuster L."/>
            <person name="Cowan T.M."/>
            <person name="Smanski M.J."/>
            <person name="Chevrette M.G."/>
            <person name="De Carvalho L.P.S."/>
            <person name="Shen B."/>
        </authorList>
    </citation>
    <scope>NUCLEOTIDE SEQUENCE [LARGE SCALE GENOMIC DNA]</scope>
    <source>
        <strain evidence="1 2">NPDC048117</strain>
    </source>
</reference>
<keyword evidence="2" id="KW-1185">Reference proteome</keyword>
<evidence type="ECO:0000313" key="2">
    <source>
        <dbReference type="Proteomes" id="UP001551584"/>
    </source>
</evidence>
<sequence>MTPRRPALAEALLVVESLLLGGGQRTARRNAWSSVVADRQRARERAEAQRVLGGASAFRP</sequence>
<protein>
    <submittedName>
        <fullName evidence="1">Uncharacterized protein</fullName>
    </submittedName>
</protein>
<gene>
    <name evidence="1" type="ORF">AB0D95_21570</name>
</gene>